<dbReference type="PANTHER" id="PTHR23114:SF17">
    <property type="entry name" value="M7GPPPN-MRNA HYDROLASE"/>
    <property type="match status" value="1"/>
</dbReference>
<dbReference type="PROSITE" id="PS00893">
    <property type="entry name" value="NUDIX_BOX"/>
    <property type="match status" value="1"/>
</dbReference>
<dbReference type="Pfam" id="PF11341">
    <property type="entry name" value="DUF3143"/>
    <property type="match status" value="1"/>
</dbReference>
<dbReference type="InterPro" id="IPR021489">
    <property type="entry name" value="DUF3143"/>
</dbReference>
<comment type="cofactor">
    <cofactor evidence="1">
        <name>Mn(2+)</name>
        <dbReference type="ChEBI" id="CHEBI:29035"/>
    </cofactor>
</comment>
<dbReference type="GO" id="GO:0030145">
    <property type="term" value="F:manganese ion binding"/>
    <property type="evidence" value="ECO:0007669"/>
    <property type="project" value="InterPro"/>
</dbReference>
<dbReference type="PROSITE" id="PS51462">
    <property type="entry name" value="NUDIX"/>
    <property type="match status" value="1"/>
</dbReference>
<evidence type="ECO:0000256" key="8">
    <source>
        <dbReference type="ARBA" id="ARBA00023211"/>
    </source>
</evidence>
<protein>
    <recommendedName>
        <fullName evidence="9">Nudix hydrolase domain-containing protein</fullName>
    </recommendedName>
</protein>
<dbReference type="GO" id="GO:0000184">
    <property type="term" value="P:nuclear-transcribed mRNA catabolic process, nonsense-mediated decay"/>
    <property type="evidence" value="ECO:0007669"/>
    <property type="project" value="InterPro"/>
</dbReference>
<dbReference type="EMBL" id="JAHRHJ020000009">
    <property type="protein sequence ID" value="KAH9303007.1"/>
    <property type="molecule type" value="Genomic_DNA"/>
</dbReference>
<dbReference type="CDD" id="cd03672">
    <property type="entry name" value="NUDIX_Dcp2p_Nudt20"/>
    <property type="match status" value="1"/>
</dbReference>
<dbReference type="InterPro" id="IPR007722">
    <property type="entry name" value="DCP2_BoxA"/>
</dbReference>
<dbReference type="Pfam" id="PF05026">
    <property type="entry name" value="DCP2"/>
    <property type="match status" value="1"/>
</dbReference>
<dbReference type="InterPro" id="IPR000086">
    <property type="entry name" value="NUDIX_hydrolase_dom"/>
</dbReference>
<evidence type="ECO:0000256" key="5">
    <source>
        <dbReference type="ARBA" id="ARBA00022723"/>
    </source>
</evidence>
<feature type="non-terminal residue" evidence="10">
    <location>
        <position position="417"/>
    </location>
</feature>
<accession>A0AA38CS46</accession>
<keyword evidence="11" id="KW-1185">Reference proteome</keyword>
<dbReference type="Pfam" id="PF00293">
    <property type="entry name" value="NUDIX"/>
    <property type="match status" value="1"/>
</dbReference>
<dbReference type="Gene3D" id="3.90.79.10">
    <property type="entry name" value="Nucleoside Triphosphate Pyrophosphohydrolase"/>
    <property type="match status" value="1"/>
</dbReference>
<sequence>MPCGVALEGKIRGGGNDTTSGSVRGWVGDLDVARAVGVGGTCELRRRATCAKANASASCESGGGGDTVDEWIKRLPDKKEPLYSHNLPCIEAWLRGLRFFQIKEDRALWHIHKPDWRAQLSLDITDLYISLSFCGAVIGPNLQEKSAGTYVGAIVGSNLQVGKMCSVHSEPPPELLLKLGTYSICVECPEQDRDSFPRLMFLVEEAHWYYEDHTREKHPNFISLSLRDFTTLLFLSCDVLRPWVPEIHKILTEFRKFKTQNPVAGAIILNQHYDKCLLVKGWNRGASWGFPKGKKKMAESDSTCAIREVMEETGYDTSNQLNVHDCLQGYCGEKRLVLFIIGGVKEDTSFAPRTKKEISEIGWFNIMASCILFGGLSNRNLALHGGVQGLCVPGQLQMMFGQSKLQGKGVTEQNADE</sequence>
<dbReference type="InterPro" id="IPR015797">
    <property type="entry name" value="NUDIX_hydrolase-like_dom_sf"/>
</dbReference>
<comment type="subcellular location">
    <subcellularLocation>
        <location evidence="2">Cytoplasm</location>
    </subcellularLocation>
</comment>
<evidence type="ECO:0000256" key="4">
    <source>
        <dbReference type="ARBA" id="ARBA00022490"/>
    </source>
</evidence>
<dbReference type="SUPFAM" id="SSF55811">
    <property type="entry name" value="Nudix"/>
    <property type="match status" value="1"/>
</dbReference>
<gene>
    <name evidence="10" type="ORF">KI387_014590</name>
</gene>
<dbReference type="SMART" id="SM01125">
    <property type="entry name" value="DCP2"/>
    <property type="match status" value="1"/>
</dbReference>
<dbReference type="AlphaFoldDB" id="A0AA38CS46"/>
<reference evidence="10 11" key="1">
    <citation type="journal article" date="2021" name="Nat. Plants">
        <title>The Taxus genome provides insights into paclitaxel biosynthesis.</title>
        <authorList>
            <person name="Xiong X."/>
            <person name="Gou J."/>
            <person name="Liao Q."/>
            <person name="Li Y."/>
            <person name="Zhou Q."/>
            <person name="Bi G."/>
            <person name="Li C."/>
            <person name="Du R."/>
            <person name="Wang X."/>
            <person name="Sun T."/>
            <person name="Guo L."/>
            <person name="Liang H."/>
            <person name="Lu P."/>
            <person name="Wu Y."/>
            <person name="Zhang Z."/>
            <person name="Ro D.K."/>
            <person name="Shang Y."/>
            <person name="Huang S."/>
            <person name="Yan J."/>
        </authorList>
    </citation>
    <scope>NUCLEOTIDE SEQUENCE [LARGE SCALE GENOMIC DNA]</scope>
    <source>
        <strain evidence="10">Ta-2019</strain>
    </source>
</reference>
<dbReference type="GO" id="GO:0140933">
    <property type="term" value="F:5'-(N(7)-methylguanosine 5'-triphospho)-[mRNA] hydrolase activity"/>
    <property type="evidence" value="ECO:0007669"/>
    <property type="project" value="InterPro"/>
</dbReference>
<keyword evidence="5" id="KW-0479">Metal-binding</keyword>
<dbReference type="PANTHER" id="PTHR23114">
    <property type="entry name" value="M7GPPPN-MRNA HYDROLASE"/>
    <property type="match status" value="1"/>
</dbReference>
<evidence type="ECO:0000313" key="11">
    <source>
        <dbReference type="Proteomes" id="UP000824469"/>
    </source>
</evidence>
<evidence type="ECO:0000256" key="1">
    <source>
        <dbReference type="ARBA" id="ARBA00001936"/>
    </source>
</evidence>
<evidence type="ECO:0000256" key="3">
    <source>
        <dbReference type="ARBA" id="ARBA00005279"/>
    </source>
</evidence>
<evidence type="ECO:0000313" key="10">
    <source>
        <dbReference type="EMBL" id="KAH9303007.1"/>
    </source>
</evidence>
<evidence type="ECO:0000256" key="6">
    <source>
        <dbReference type="ARBA" id="ARBA00022801"/>
    </source>
</evidence>
<dbReference type="Proteomes" id="UP000824469">
    <property type="component" value="Unassembled WGS sequence"/>
</dbReference>
<dbReference type="InterPro" id="IPR020084">
    <property type="entry name" value="NUDIX_hydrolase_CS"/>
</dbReference>
<dbReference type="Gene3D" id="1.10.10.1050">
    <property type="entry name" value="Dcp2, box A domain"/>
    <property type="match status" value="1"/>
</dbReference>
<dbReference type="FunFam" id="3.90.79.10:FF:000003">
    <property type="entry name" value="M7GpppN-mRNA hydrolase isoform 2"/>
    <property type="match status" value="1"/>
</dbReference>
<dbReference type="InterPro" id="IPR044099">
    <property type="entry name" value="Dcp2_NUDIX"/>
</dbReference>
<dbReference type="GO" id="GO:0003723">
    <property type="term" value="F:RNA binding"/>
    <property type="evidence" value="ECO:0007669"/>
    <property type="project" value="UniProtKB-KW"/>
</dbReference>
<keyword evidence="8" id="KW-0464">Manganese</keyword>
<name>A0AA38CS46_TAXCH</name>
<evidence type="ECO:0000256" key="7">
    <source>
        <dbReference type="ARBA" id="ARBA00022884"/>
    </source>
</evidence>
<dbReference type="SUPFAM" id="SSF140586">
    <property type="entry name" value="Dcp2 domain-like"/>
    <property type="match status" value="1"/>
</dbReference>
<dbReference type="GO" id="GO:0000290">
    <property type="term" value="P:deadenylation-dependent decapping of nuclear-transcribed mRNA"/>
    <property type="evidence" value="ECO:0007669"/>
    <property type="project" value="InterPro"/>
</dbReference>
<evidence type="ECO:0000256" key="2">
    <source>
        <dbReference type="ARBA" id="ARBA00004496"/>
    </source>
</evidence>
<keyword evidence="4" id="KW-0963">Cytoplasm</keyword>
<comment type="similarity">
    <text evidence="3">Belongs to the Nudix hydrolase family. DCP2 subfamily.</text>
</comment>
<dbReference type="GO" id="GO:0005737">
    <property type="term" value="C:cytoplasm"/>
    <property type="evidence" value="ECO:0007669"/>
    <property type="project" value="UniProtKB-SubCell"/>
</dbReference>
<comment type="caution">
    <text evidence="10">The sequence shown here is derived from an EMBL/GenBank/DDBJ whole genome shotgun (WGS) entry which is preliminary data.</text>
</comment>
<organism evidence="10 11">
    <name type="scientific">Taxus chinensis</name>
    <name type="common">Chinese yew</name>
    <name type="synonym">Taxus wallichiana var. chinensis</name>
    <dbReference type="NCBI Taxonomy" id="29808"/>
    <lineage>
        <taxon>Eukaryota</taxon>
        <taxon>Viridiplantae</taxon>
        <taxon>Streptophyta</taxon>
        <taxon>Embryophyta</taxon>
        <taxon>Tracheophyta</taxon>
        <taxon>Spermatophyta</taxon>
        <taxon>Pinopsida</taxon>
        <taxon>Pinidae</taxon>
        <taxon>Conifers II</taxon>
        <taxon>Cupressales</taxon>
        <taxon>Taxaceae</taxon>
        <taxon>Taxus</taxon>
    </lineage>
</organism>
<dbReference type="InterPro" id="IPR036189">
    <property type="entry name" value="DCP2_BoxA_sf"/>
</dbReference>
<proteinExistence type="inferred from homology"/>
<keyword evidence="7" id="KW-0694">RNA-binding</keyword>
<evidence type="ECO:0000259" key="9">
    <source>
        <dbReference type="PROSITE" id="PS51462"/>
    </source>
</evidence>
<feature type="domain" description="Nudix hydrolase" evidence="9">
    <location>
        <begin position="259"/>
        <end position="389"/>
    </location>
</feature>
<keyword evidence="6" id="KW-0378">Hydrolase</keyword>